<gene>
    <name evidence="2" type="ORF">PKF023_04030</name>
</gene>
<proteinExistence type="predicted"/>
<reference evidence="2" key="1">
    <citation type="submission" date="2022-11" db="EMBL/GenBank/DDBJ databases">
        <title>Complete Genome Sequences of three Polynucleobacter sp. Subcluster PnecC Strains KF022, KF023, and KF032 Isolated from a Shallow Eutrophic Lake in Japan.</title>
        <authorList>
            <person name="Ogata Y."/>
            <person name="Watanabe K."/>
            <person name="Takemine S."/>
            <person name="Shindo C."/>
            <person name="Kurokawa R."/>
            <person name="Suda W."/>
        </authorList>
    </citation>
    <scope>NUCLEOTIDE SEQUENCE</scope>
    <source>
        <strain evidence="2">KF023</strain>
    </source>
</reference>
<keyword evidence="1" id="KW-0472">Membrane</keyword>
<dbReference type="RefSeq" id="WP_281742994.1">
    <property type="nucleotide sequence ID" value="NZ_AP026973.1"/>
</dbReference>
<sequence length="141" mass="15841">MSRLGKMPNWQRKFVIIGMMTCSITGLMYLLGHQFQIQRSTLGTHSILAAHGIAAMLATLALGSVLPFHLKAGYKSNRKRWSGFSQLSFLAVLLVTSALLYYGPEEIRDVTVDTHWMTGLLFFAIFLLHAFQKLRSTNPHS</sequence>
<feature type="transmembrane region" description="Helical" evidence="1">
    <location>
        <begin position="12"/>
        <end position="32"/>
    </location>
</feature>
<dbReference type="EMBL" id="AP026973">
    <property type="protein sequence ID" value="BDT76600.1"/>
    <property type="molecule type" value="Genomic_DNA"/>
</dbReference>
<dbReference type="AlphaFoldDB" id="A0A9C7F9T6"/>
<evidence type="ECO:0008006" key="3">
    <source>
        <dbReference type="Google" id="ProtNLM"/>
    </source>
</evidence>
<feature type="transmembrane region" description="Helical" evidence="1">
    <location>
        <begin position="47"/>
        <end position="69"/>
    </location>
</feature>
<dbReference type="Proteomes" id="UP001211097">
    <property type="component" value="Chromosome"/>
</dbReference>
<keyword evidence="1" id="KW-1133">Transmembrane helix</keyword>
<feature type="transmembrane region" description="Helical" evidence="1">
    <location>
        <begin position="114"/>
        <end position="131"/>
    </location>
</feature>
<organism evidence="2">
    <name type="scientific">Polynucleobacter yangtzensis</name>
    <dbReference type="NCBI Taxonomy" id="1743159"/>
    <lineage>
        <taxon>Bacteria</taxon>
        <taxon>Pseudomonadati</taxon>
        <taxon>Pseudomonadota</taxon>
        <taxon>Betaproteobacteria</taxon>
        <taxon>Burkholderiales</taxon>
        <taxon>Burkholderiaceae</taxon>
        <taxon>Polynucleobacter</taxon>
    </lineage>
</organism>
<protein>
    <recommendedName>
        <fullName evidence="3">DUF4405 domain-containing protein</fullName>
    </recommendedName>
</protein>
<evidence type="ECO:0000256" key="1">
    <source>
        <dbReference type="SAM" id="Phobius"/>
    </source>
</evidence>
<evidence type="ECO:0000313" key="2">
    <source>
        <dbReference type="EMBL" id="BDT76600.1"/>
    </source>
</evidence>
<keyword evidence="1" id="KW-0812">Transmembrane</keyword>
<name>A0A9C7F9T6_9BURK</name>
<feature type="transmembrane region" description="Helical" evidence="1">
    <location>
        <begin position="81"/>
        <end position="102"/>
    </location>
</feature>
<dbReference type="KEGG" id="pyt:PKF023_04030"/>
<accession>A0A9C7F9T6</accession>